<dbReference type="GO" id="GO:0033499">
    <property type="term" value="P:galactose catabolic process via UDP-galactose, Leloir pathway"/>
    <property type="evidence" value="ECO:0007669"/>
    <property type="project" value="TreeGrafter"/>
</dbReference>
<comment type="caution">
    <text evidence="4">The sequence shown here is derived from an EMBL/GenBank/DDBJ whole genome shotgun (WGS) entry which is preliminary data.</text>
</comment>
<proteinExistence type="predicted"/>
<name>A0A2S7U844_9FLAO</name>
<dbReference type="OrthoDB" id="9808779at2"/>
<dbReference type="EMBL" id="MTPW01000001">
    <property type="protein sequence ID" value="PQJ30731.1"/>
    <property type="molecule type" value="Genomic_DNA"/>
</dbReference>
<comment type="cofactor">
    <cofactor evidence="1">
        <name>Ca(2+)</name>
        <dbReference type="ChEBI" id="CHEBI:29108"/>
    </cofactor>
</comment>
<dbReference type="InterPro" id="IPR014718">
    <property type="entry name" value="GH-type_carb-bd"/>
</dbReference>
<dbReference type="InterPro" id="IPR008183">
    <property type="entry name" value="Aldose_1/G6P_1-epimerase"/>
</dbReference>
<dbReference type="CDD" id="cd01081">
    <property type="entry name" value="Aldose_epim"/>
    <property type="match status" value="1"/>
</dbReference>
<dbReference type="Pfam" id="PF01263">
    <property type="entry name" value="Aldose_epim"/>
    <property type="match status" value="1"/>
</dbReference>
<keyword evidence="5" id="KW-1185">Reference proteome</keyword>
<evidence type="ECO:0000256" key="2">
    <source>
        <dbReference type="ARBA" id="ARBA00011245"/>
    </source>
</evidence>
<dbReference type="PANTHER" id="PTHR10091:SF0">
    <property type="entry name" value="GALACTOSE MUTAROTASE"/>
    <property type="match status" value="1"/>
</dbReference>
<dbReference type="SUPFAM" id="SSF74650">
    <property type="entry name" value="Galactose mutarotase-like"/>
    <property type="match status" value="1"/>
</dbReference>
<evidence type="ECO:0000256" key="3">
    <source>
        <dbReference type="ARBA" id="ARBA00022837"/>
    </source>
</evidence>
<dbReference type="GO" id="GO:0030246">
    <property type="term" value="F:carbohydrate binding"/>
    <property type="evidence" value="ECO:0007669"/>
    <property type="project" value="InterPro"/>
</dbReference>
<gene>
    <name evidence="4" type="ORF">BST92_01770</name>
</gene>
<organism evidence="4 5">
    <name type="scientific">Nonlabens arenilitoris</name>
    <dbReference type="NCBI Taxonomy" id="1217969"/>
    <lineage>
        <taxon>Bacteria</taxon>
        <taxon>Pseudomonadati</taxon>
        <taxon>Bacteroidota</taxon>
        <taxon>Flavobacteriia</taxon>
        <taxon>Flavobacteriales</taxon>
        <taxon>Flavobacteriaceae</taxon>
        <taxon>Nonlabens</taxon>
    </lineage>
</organism>
<dbReference type="GO" id="GO:0004034">
    <property type="term" value="F:aldose 1-epimerase activity"/>
    <property type="evidence" value="ECO:0007669"/>
    <property type="project" value="TreeGrafter"/>
</dbReference>
<evidence type="ECO:0008006" key="6">
    <source>
        <dbReference type="Google" id="ProtNLM"/>
    </source>
</evidence>
<dbReference type="AlphaFoldDB" id="A0A2S7U844"/>
<dbReference type="Gene3D" id="2.70.98.10">
    <property type="match status" value="1"/>
</dbReference>
<protein>
    <recommendedName>
        <fullName evidence="6">Aldose 1-epimerase</fullName>
    </recommendedName>
</protein>
<dbReference type="Proteomes" id="UP000239747">
    <property type="component" value="Unassembled WGS sequence"/>
</dbReference>
<comment type="subunit">
    <text evidence="2">Monomer.</text>
</comment>
<dbReference type="InterPro" id="IPR011013">
    <property type="entry name" value="Gal_mutarotase_sf_dom"/>
</dbReference>
<dbReference type="RefSeq" id="WP_105069909.1">
    <property type="nucleotide sequence ID" value="NZ_MTPW01000001.1"/>
</dbReference>
<accession>A0A2S7U844</accession>
<reference evidence="4 5" key="1">
    <citation type="submission" date="2017-01" db="EMBL/GenBank/DDBJ databases">
        <title>Trade-off between light-utilization and light-protection in marine flavobacteria.</title>
        <authorList>
            <person name="Kumagai Y."/>
            <person name="Yoshizawa S."/>
            <person name="Kogure K."/>
            <person name="Iwasaki W."/>
        </authorList>
    </citation>
    <scope>NUCLEOTIDE SEQUENCE [LARGE SCALE GENOMIC DNA]</scope>
    <source>
        <strain evidence="4 5">KCTC 32109</strain>
    </source>
</reference>
<dbReference type="GO" id="GO:0006006">
    <property type="term" value="P:glucose metabolic process"/>
    <property type="evidence" value="ECO:0007669"/>
    <property type="project" value="TreeGrafter"/>
</dbReference>
<sequence>MYIIEHDENTDTNQVILENYSGSSQAILLLNEGARVQRLKLDNISLIEDLSPLKYADTYASSVLFPFANRIKDGSYSFNGKQYQLDINHESENNAIHGFIYNKEFEIVNRNTSEYEASVTLEYEENQWTKGFPYTYKVQLIYTLRESGLDLKVVVKNTDSTAFPFTIGWHPYFTSKDLYNSTVQIECDKKVILGDRLITTGTEVYPRNENIQIKNNLLDDCFILNSNKIEFFTPEYDMQIISSSPNTYLQLYTPPKTNRIAIEPTTGISDSFNNKIGLEVLGPDKSYTINWNILLKSKH</sequence>
<evidence type="ECO:0000313" key="5">
    <source>
        <dbReference type="Proteomes" id="UP000239747"/>
    </source>
</evidence>
<evidence type="ECO:0000256" key="1">
    <source>
        <dbReference type="ARBA" id="ARBA00001913"/>
    </source>
</evidence>
<evidence type="ECO:0000313" key="4">
    <source>
        <dbReference type="EMBL" id="PQJ30731.1"/>
    </source>
</evidence>
<keyword evidence="3" id="KW-0106">Calcium</keyword>
<dbReference type="PANTHER" id="PTHR10091">
    <property type="entry name" value="ALDOSE-1-EPIMERASE"/>
    <property type="match status" value="1"/>
</dbReference>